<evidence type="ECO:0000313" key="2">
    <source>
        <dbReference type="EMBL" id="CAE7653038.1"/>
    </source>
</evidence>
<name>A0A812W0L4_SYMPI</name>
<keyword evidence="3" id="KW-1185">Reference proteome</keyword>
<protein>
    <submittedName>
        <fullName evidence="2">Uncharacterized protein</fullName>
    </submittedName>
</protein>
<evidence type="ECO:0000256" key="1">
    <source>
        <dbReference type="SAM" id="MobiDB-lite"/>
    </source>
</evidence>
<accession>A0A812W0L4</accession>
<dbReference type="AlphaFoldDB" id="A0A812W0L4"/>
<feature type="region of interest" description="Disordered" evidence="1">
    <location>
        <begin position="1"/>
        <end position="30"/>
    </location>
</feature>
<sequence>MHVIKETSVSSACQPEKVQHSTTGSPSGEADKYRLSLSFADEDRVAPLPSRTAEVHVDCQDNVFANLTCTQCRRPVKMELMLADRQQELFEGAASTRHAYAAVLADGTAKSFLQAWILGLSLASSARSREYPGRVLIHSPAVPRRVGAYERTGELLATDLQLPVVVLALGAVVLKGLEDLFEAAPAVSPVKGFPVMVLPCNHQVLRRISSEIAYKAQTAAFPPKRAAEPGKAFVEDDFDKYLTDFFRTFFQQDLRELPAEVCEVSTTSAVPQPEPRVLCSAHLWAGFEEAVRKPETAAAPSGAQAILHKLSDQSKVDICQVLAAVRGKQCMDCSFFDDKGTLDPVDGGWRCRFCWEHMLLDAALRDPDSMLMPLHELETLKTELGLFFVPGGRQRWSWQEGDRYSRWIEFRPSGVLWHSHNQVGSWEQWMDRGRLQLAIHLVNWTRDGQRLPEVRYLFALSHNPSPHFQEYSCENFRPLGFAPAERRHKERAKVALHPTRRFQPAPEPVEPVKQIEPSESHPEPEPTQAKLTEPPVVQNGLAHFKVSCTTHTESREEGPETDEIVPCNGKQDPCKPPSTARKELAYALGR</sequence>
<dbReference type="Proteomes" id="UP000649617">
    <property type="component" value="Unassembled WGS sequence"/>
</dbReference>
<reference evidence="2" key="1">
    <citation type="submission" date="2021-02" db="EMBL/GenBank/DDBJ databases">
        <authorList>
            <person name="Dougan E. K."/>
            <person name="Rhodes N."/>
            <person name="Thang M."/>
            <person name="Chan C."/>
        </authorList>
    </citation>
    <scope>NUCLEOTIDE SEQUENCE</scope>
</reference>
<gene>
    <name evidence="2" type="ORF">SPIL2461_LOCUS17474</name>
</gene>
<comment type="caution">
    <text evidence="2">The sequence shown here is derived from an EMBL/GenBank/DDBJ whole genome shotgun (WGS) entry which is preliminary data.</text>
</comment>
<evidence type="ECO:0000313" key="3">
    <source>
        <dbReference type="Proteomes" id="UP000649617"/>
    </source>
</evidence>
<dbReference type="OrthoDB" id="10542625at2759"/>
<proteinExistence type="predicted"/>
<feature type="region of interest" description="Disordered" evidence="1">
    <location>
        <begin position="495"/>
        <end position="580"/>
    </location>
</feature>
<organism evidence="2 3">
    <name type="scientific">Symbiodinium pilosum</name>
    <name type="common">Dinoflagellate</name>
    <dbReference type="NCBI Taxonomy" id="2952"/>
    <lineage>
        <taxon>Eukaryota</taxon>
        <taxon>Sar</taxon>
        <taxon>Alveolata</taxon>
        <taxon>Dinophyceae</taxon>
        <taxon>Suessiales</taxon>
        <taxon>Symbiodiniaceae</taxon>
        <taxon>Symbiodinium</taxon>
    </lineage>
</organism>
<dbReference type="EMBL" id="CAJNIZ010043193">
    <property type="protein sequence ID" value="CAE7653038.1"/>
    <property type="molecule type" value="Genomic_DNA"/>
</dbReference>